<keyword evidence="2" id="KW-0238">DNA-binding</keyword>
<keyword evidence="3" id="KW-1185">Reference proteome</keyword>
<dbReference type="InterPro" id="IPR038268">
    <property type="entry name" value="RHH_sf"/>
</dbReference>
<evidence type="ECO:0000259" key="1">
    <source>
        <dbReference type="Pfam" id="PF13467"/>
    </source>
</evidence>
<proteinExistence type="predicted"/>
<name>A0A317PHU9_9HYPH</name>
<feature type="domain" description="Ribbon-helix-helix" evidence="1">
    <location>
        <begin position="7"/>
        <end position="69"/>
    </location>
</feature>
<dbReference type="OrthoDB" id="7477016at2"/>
<dbReference type="InterPro" id="IPR027373">
    <property type="entry name" value="RHH_dom"/>
</dbReference>
<protein>
    <submittedName>
        <fullName evidence="2">Putative DNA-binding ribbon-helix-helix protein</fullName>
    </submittedName>
</protein>
<dbReference type="AlphaFoldDB" id="A0A317PHU9"/>
<dbReference type="GO" id="GO:0003677">
    <property type="term" value="F:DNA binding"/>
    <property type="evidence" value="ECO:0007669"/>
    <property type="project" value="UniProtKB-KW"/>
</dbReference>
<dbReference type="Proteomes" id="UP000246352">
    <property type="component" value="Unassembled WGS sequence"/>
</dbReference>
<dbReference type="Pfam" id="PF13467">
    <property type="entry name" value="RHH_4"/>
    <property type="match status" value="1"/>
</dbReference>
<comment type="caution">
    <text evidence="2">The sequence shown here is derived from an EMBL/GenBank/DDBJ whole genome shotgun (WGS) entry which is preliminary data.</text>
</comment>
<reference evidence="2 3" key="1">
    <citation type="submission" date="2018-05" db="EMBL/GenBank/DDBJ databases">
        <title>Genomic Encyclopedia of Type Strains, Phase IV (KMG-IV): sequencing the most valuable type-strain genomes for metagenomic binning, comparative biology and taxonomic classification.</title>
        <authorList>
            <person name="Goeker M."/>
        </authorList>
    </citation>
    <scope>NUCLEOTIDE SEQUENCE [LARGE SCALE GENOMIC DNA]</scope>
    <source>
        <strain evidence="2 3">DSM 16791</strain>
    </source>
</reference>
<dbReference type="Gene3D" id="1.10.3990.20">
    <property type="entry name" value="protein bp1543"/>
    <property type="match status" value="1"/>
</dbReference>
<sequence length="75" mass="8489">MSDQQNRKRSVSIAGHRTSFSLEDRFWTCLRRMAAERGMPVAALVAEIDAGRTGDGNLSSMIRLRVLDWALSHRE</sequence>
<evidence type="ECO:0000313" key="2">
    <source>
        <dbReference type="EMBL" id="PWV99162.1"/>
    </source>
</evidence>
<gene>
    <name evidence="2" type="ORF">DFR52_104455</name>
</gene>
<dbReference type="RefSeq" id="WP_110033306.1">
    <property type="nucleotide sequence ID" value="NZ_QGTR01000004.1"/>
</dbReference>
<dbReference type="EMBL" id="QGTR01000004">
    <property type="protein sequence ID" value="PWV99162.1"/>
    <property type="molecule type" value="Genomic_DNA"/>
</dbReference>
<evidence type="ECO:0000313" key="3">
    <source>
        <dbReference type="Proteomes" id="UP000246352"/>
    </source>
</evidence>
<organism evidence="2 3">
    <name type="scientific">Hoeflea marina</name>
    <dbReference type="NCBI Taxonomy" id="274592"/>
    <lineage>
        <taxon>Bacteria</taxon>
        <taxon>Pseudomonadati</taxon>
        <taxon>Pseudomonadota</taxon>
        <taxon>Alphaproteobacteria</taxon>
        <taxon>Hyphomicrobiales</taxon>
        <taxon>Rhizobiaceae</taxon>
        <taxon>Hoeflea</taxon>
    </lineage>
</organism>
<accession>A0A317PHU9</accession>